<dbReference type="PROSITE" id="PS51318">
    <property type="entry name" value="TAT"/>
    <property type="match status" value="1"/>
</dbReference>
<keyword evidence="5" id="KW-1185">Reference proteome</keyword>
<dbReference type="InterPro" id="IPR052516">
    <property type="entry name" value="N-heterocyclic_Hydroxylase"/>
</dbReference>
<dbReference type="AlphaFoldDB" id="A0A427MBS3"/>
<evidence type="ECO:0000313" key="3">
    <source>
        <dbReference type="EMBL" id="RSB64767.1"/>
    </source>
</evidence>
<dbReference type="RefSeq" id="WP_125849333.1">
    <property type="nucleotide sequence ID" value="NZ_JACHXH010000028.1"/>
</dbReference>
<dbReference type="InterPro" id="IPR008274">
    <property type="entry name" value="AldOxase/xan_DH_MoCoBD1"/>
</dbReference>
<dbReference type="GO" id="GO:0047121">
    <property type="term" value="F:isoquinoline 1-oxidoreductase activity"/>
    <property type="evidence" value="ECO:0007669"/>
    <property type="project" value="UniProtKB-EC"/>
</dbReference>
<dbReference type="Proteomes" id="UP000518315">
    <property type="component" value="Unassembled WGS sequence"/>
</dbReference>
<dbReference type="Gene3D" id="3.30.365.10">
    <property type="entry name" value="Aldehyde oxidase/xanthine dehydrogenase, molybdopterin binding domain"/>
    <property type="match status" value="4"/>
</dbReference>
<accession>A0A427MBS3</accession>
<dbReference type="SMART" id="SM01008">
    <property type="entry name" value="Ald_Xan_dh_C"/>
    <property type="match status" value="1"/>
</dbReference>
<sequence length="717" mass="77357">MINNLHSRRGFLKGTVLATGGLVLAVQLPRMGRATGPASSSEEAAFTPNAFVKIDENGITLIMPHTEVGQGIYTSSAMLMAEELELRLDQLKVEAAPPDLSKYMDPILYDQATGGSTSTRSDWMRLRQAAATARIMLVGAAAAKWRVDPAQCRVHEGTIYHDASNQSSTYYDIAAEAAKLPVPADVPLKDPSQFKVIGTRAKRLDTPGKVNGSVVYGMDIRVPGMKYATLAISPVTGGRFTKMNEAAARAVKGVLDIVTADNAAVAVIGEHMWAAKQGLDALNIEWDAGENGAVTVDTIVAKMDQVSQQPGVVIRDENKAVDVIANAPTKLSAIYRSPFLSHSPMEPLNCTLHIQDDRAEVWVGTQVPVRTQKAVADITGLPPEKVTVNNQLMGGAFGRRLDVDTIELAAKLLKDTRYPVKLVWTREQDMTHDYYRPYYYDRVAAGLDKDGRMIGRTHRVTGSSIFARWAPAAFKNGIDPDAVDCASETPYDEEAVFADYVRDEPAGVNTSWWRGVGATHNLFVVESFVDEMATATKQDPLEFRRKMLTKNPRALAVLNLAAEKAGWGQALPPGRGKGISLQVAFGSYLAHILEIEITDEKEVRLVRSVIAVDCGVVINPDTVVAQMEGGVIFGLSSAMFNQVTFTDGAVDQTNFDTYRVLRINEAPKIEVYQIKSGEAPGGVGEAGTAAAAGALGNAIFAATGKRIRSLPLAEALA</sequence>
<dbReference type="PANTHER" id="PTHR47495">
    <property type="entry name" value="ALDEHYDE DEHYDROGENASE"/>
    <property type="match status" value="1"/>
</dbReference>
<dbReference type="Gene3D" id="3.90.1170.50">
    <property type="entry name" value="Aldehyde oxidase/xanthine dehydrogenase, a/b hammerhead"/>
    <property type="match status" value="1"/>
</dbReference>
<evidence type="ECO:0000313" key="4">
    <source>
        <dbReference type="Proteomes" id="UP000277279"/>
    </source>
</evidence>
<dbReference type="Pfam" id="PF02738">
    <property type="entry name" value="MoCoBD_1"/>
    <property type="match status" value="1"/>
</dbReference>
<feature type="domain" description="Aldehyde oxidase/xanthine dehydrogenase a/b hammerhead" evidence="1">
    <location>
        <begin position="211"/>
        <end position="290"/>
    </location>
</feature>
<protein>
    <submittedName>
        <fullName evidence="2">Isoquinoline 1-oxidoreductase beta subunit</fullName>
        <ecNumber evidence="2">1.3.99.16</ecNumber>
    </submittedName>
    <submittedName>
        <fullName evidence="3">Xanthine dehydrogenase family protein molybdopterin-binding subunit</fullName>
    </submittedName>
</protein>
<reference evidence="3 4" key="1">
    <citation type="submission" date="2018-11" db="EMBL/GenBank/DDBJ databases">
        <authorList>
            <person name="Huo Y."/>
        </authorList>
    </citation>
    <scope>NUCLEOTIDE SEQUENCE [LARGE SCALE GENOMIC DNA]</scope>
    <source>
        <strain evidence="3 4">DSM 30132</strain>
    </source>
</reference>
<proteinExistence type="predicted"/>
<dbReference type="EC" id="1.3.99.16" evidence="2"/>
<keyword evidence="2" id="KW-0560">Oxidoreductase</keyword>
<dbReference type="Pfam" id="PF20256">
    <property type="entry name" value="MoCoBD_2"/>
    <property type="match status" value="2"/>
</dbReference>
<dbReference type="InterPro" id="IPR006311">
    <property type="entry name" value="TAT_signal"/>
</dbReference>
<evidence type="ECO:0000313" key="5">
    <source>
        <dbReference type="Proteomes" id="UP000518315"/>
    </source>
</evidence>
<dbReference type="InterPro" id="IPR046867">
    <property type="entry name" value="AldOxase/xan_DH_MoCoBD2"/>
</dbReference>
<dbReference type="InterPro" id="IPR037165">
    <property type="entry name" value="AldOxase/xan_DH_Mopterin-bd_sf"/>
</dbReference>
<dbReference type="Proteomes" id="UP000277279">
    <property type="component" value="Unassembled WGS sequence"/>
</dbReference>
<dbReference type="PANTHER" id="PTHR47495:SF2">
    <property type="entry name" value="ALDEHYDE DEHYDROGENASE"/>
    <property type="match status" value="1"/>
</dbReference>
<dbReference type="EMBL" id="JACHXH010000028">
    <property type="protein sequence ID" value="MBB3138108.1"/>
    <property type="molecule type" value="Genomic_DNA"/>
</dbReference>
<organism evidence="3 4">
    <name type="scientific">Rhizobium pisi</name>
    <dbReference type="NCBI Taxonomy" id="574561"/>
    <lineage>
        <taxon>Bacteria</taxon>
        <taxon>Pseudomonadati</taxon>
        <taxon>Pseudomonadota</taxon>
        <taxon>Alphaproteobacteria</taxon>
        <taxon>Hyphomicrobiales</taxon>
        <taxon>Rhizobiaceae</taxon>
        <taxon>Rhizobium/Agrobacterium group</taxon>
        <taxon>Rhizobium</taxon>
    </lineage>
</organism>
<evidence type="ECO:0000313" key="2">
    <source>
        <dbReference type="EMBL" id="MBB3138108.1"/>
    </source>
</evidence>
<gene>
    <name evidence="3" type="ORF">EFD55_27450</name>
    <name evidence="2" type="ORF">FHS26_005886</name>
</gene>
<dbReference type="PIRSF" id="PIRSF036389">
    <property type="entry name" value="IOR_B"/>
    <property type="match status" value="1"/>
</dbReference>
<evidence type="ECO:0000259" key="1">
    <source>
        <dbReference type="SMART" id="SM01008"/>
    </source>
</evidence>
<dbReference type="InterPro" id="IPR000674">
    <property type="entry name" value="Ald_Oxase/Xan_DH_a/b"/>
</dbReference>
<dbReference type="SUPFAM" id="SSF56003">
    <property type="entry name" value="Molybdenum cofactor-binding domain"/>
    <property type="match status" value="2"/>
</dbReference>
<dbReference type="InterPro" id="IPR012368">
    <property type="entry name" value="OxRdtase_Mopterin-bd_su_IorB"/>
</dbReference>
<comment type="caution">
    <text evidence="3">The sequence shown here is derived from an EMBL/GenBank/DDBJ whole genome shotgun (WGS) entry which is preliminary data.</text>
</comment>
<dbReference type="OrthoDB" id="9767994at2"/>
<reference evidence="2 5" key="2">
    <citation type="submission" date="2020-08" db="EMBL/GenBank/DDBJ databases">
        <title>Genomic Encyclopedia of Type Strains, Phase III (KMG-III): the genomes of soil and plant-associated and newly described type strains.</title>
        <authorList>
            <person name="Whitman W."/>
        </authorList>
    </citation>
    <scope>NUCLEOTIDE SEQUENCE [LARGE SCALE GENOMIC DNA]</scope>
    <source>
        <strain evidence="2 5">CECT 4113</strain>
    </source>
</reference>
<name>A0A427MBS3_9HYPH</name>
<dbReference type="EMBL" id="RJJT01000025">
    <property type="protein sequence ID" value="RSB64767.1"/>
    <property type="molecule type" value="Genomic_DNA"/>
</dbReference>